<feature type="region of interest" description="Disordered" evidence="1">
    <location>
        <begin position="138"/>
        <end position="188"/>
    </location>
</feature>
<evidence type="ECO:0000256" key="2">
    <source>
        <dbReference type="SAM" id="Phobius"/>
    </source>
</evidence>
<organism evidence="3 4">
    <name type="scientific">Acidihalobacter yilgarnensis</name>
    <dbReference type="NCBI Taxonomy" id="2819280"/>
    <lineage>
        <taxon>Bacteria</taxon>
        <taxon>Pseudomonadati</taxon>
        <taxon>Pseudomonadota</taxon>
        <taxon>Gammaproteobacteria</taxon>
        <taxon>Chromatiales</taxon>
        <taxon>Ectothiorhodospiraceae</taxon>
        <taxon>Acidihalobacter</taxon>
    </lineage>
</organism>
<protein>
    <submittedName>
        <fullName evidence="3">Uncharacterized protein</fullName>
    </submittedName>
</protein>
<evidence type="ECO:0000313" key="4">
    <source>
        <dbReference type="Proteomes" id="UP000095401"/>
    </source>
</evidence>
<keyword evidence="2" id="KW-0812">Transmembrane</keyword>
<dbReference type="KEGG" id="aprs:BI364_12055"/>
<name>A0A1D8IQ48_9GAMM</name>
<dbReference type="AlphaFoldDB" id="A0A1D8IQ48"/>
<evidence type="ECO:0000313" key="3">
    <source>
        <dbReference type="EMBL" id="AOU98593.1"/>
    </source>
</evidence>
<dbReference type="EMBL" id="CP017415">
    <property type="protein sequence ID" value="AOU98593.1"/>
    <property type="molecule type" value="Genomic_DNA"/>
</dbReference>
<feature type="transmembrane region" description="Helical" evidence="2">
    <location>
        <begin position="31"/>
        <end position="48"/>
    </location>
</feature>
<proteinExistence type="predicted"/>
<feature type="transmembrane region" description="Helical" evidence="2">
    <location>
        <begin position="68"/>
        <end position="89"/>
    </location>
</feature>
<reference evidence="4" key="1">
    <citation type="submission" date="2016-09" db="EMBL/GenBank/DDBJ databases">
        <title>Acidihalobacter prosperus F5.</title>
        <authorList>
            <person name="Khaleque H.N."/>
            <person name="Ramsay J.P."/>
            <person name="Kaksonen A.H."/>
            <person name="Boxall N.J."/>
            <person name="Watkin E.L.J."/>
        </authorList>
    </citation>
    <scope>NUCLEOTIDE SEQUENCE [LARGE SCALE GENOMIC DNA]</scope>
    <source>
        <strain evidence="4">F5</strain>
    </source>
</reference>
<sequence>MHEAWKKLDLEGEGLQTLNLRYSRMMRRPERAYALMALFPLGLHRWYLKEPMGALAYPLLCALTPWLWLRFGSLSAAVSALPLLALLAFDMTWVRRRSVALNKALRLRQFMRPGAAAPPPGYRGRYVDDSLEDYLKLKSGERAGHQPVESNSNEGEPPAMGQTPPSFNEQEAMLQELARTNKGRRKSN</sequence>
<accession>A0A1D8IQ48</accession>
<gene>
    <name evidence="3" type="ORF">BI364_12055</name>
</gene>
<keyword evidence="2" id="KW-0472">Membrane</keyword>
<dbReference type="RefSeq" id="WP_070078953.1">
    <property type="nucleotide sequence ID" value="NZ_CP017415.1"/>
</dbReference>
<evidence type="ECO:0000256" key="1">
    <source>
        <dbReference type="SAM" id="MobiDB-lite"/>
    </source>
</evidence>
<dbReference type="Proteomes" id="UP000095401">
    <property type="component" value="Chromosome"/>
</dbReference>
<keyword evidence="4" id="KW-1185">Reference proteome</keyword>
<keyword evidence="2" id="KW-1133">Transmembrane helix</keyword>